<evidence type="ECO:0000313" key="5">
    <source>
        <dbReference type="EMBL" id="PON24951.1"/>
    </source>
</evidence>
<dbReference type="CDD" id="cd05233">
    <property type="entry name" value="SDR_c"/>
    <property type="match status" value="1"/>
</dbReference>
<comment type="caution">
    <text evidence="5">The sequence shown here is derived from an EMBL/GenBank/DDBJ whole genome shotgun (WGS) entry which is preliminary data.</text>
</comment>
<dbReference type="EMBL" id="JPDN02000020">
    <property type="protein sequence ID" value="PON24951.1"/>
    <property type="molecule type" value="Genomic_DNA"/>
</dbReference>
<dbReference type="FunFam" id="3.40.50.720:FF:000374">
    <property type="entry name" value="3-oxoacyl-(Acyl-carrier-protein) reductase"/>
    <property type="match status" value="1"/>
</dbReference>
<dbReference type="GO" id="GO:0048038">
    <property type="term" value="F:quinone binding"/>
    <property type="evidence" value="ECO:0007669"/>
    <property type="project" value="TreeGrafter"/>
</dbReference>
<reference evidence="5 6" key="1">
    <citation type="journal article" date="2016" name="Genome Announc.">
        <title>Draft Whole-Genome Sequence of Trichoderma gamsii T6085, a Promising Biocontrol Agent of Fusarium Head Blight on Wheat.</title>
        <authorList>
            <person name="Baroncelli R."/>
            <person name="Zapparata A."/>
            <person name="Piaggeschi G."/>
            <person name="Sarrocco S."/>
            <person name="Vannacci G."/>
        </authorList>
    </citation>
    <scope>NUCLEOTIDE SEQUENCE [LARGE SCALE GENOMIC DNA]</scope>
    <source>
        <strain evidence="5 6">T6085</strain>
    </source>
</reference>
<comment type="similarity">
    <text evidence="1 4">Belongs to the short-chain dehydrogenases/reductases (SDR) family.</text>
</comment>
<dbReference type="STRING" id="398673.A0A2P4ZKX3"/>
<dbReference type="Gene3D" id="3.40.50.720">
    <property type="entry name" value="NAD(P)-binding Rossmann-like Domain"/>
    <property type="match status" value="1"/>
</dbReference>
<evidence type="ECO:0000256" key="2">
    <source>
        <dbReference type="ARBA" id="ARBA00022857"/>
    </source>
</evidence>
<dbReference type="InterPro" id="IPR020904">
    <property type="entry name" value="Sc_DH/Rdtase_CS"/>
</dbReference>
<dbReference type="RefSeq" id="XP_018664222.1">
    <property type="nucleotide sequence ID" value="XM_018802715.1"/>
</dbReference>
<keyword evidence="3" id="KW-0560">Oxidoreductase</keyword>
<name>A0A2P4ZKX3_9HYPO</name>
<evidence type="ECO:0000256" key="1">
    <source>
        <dbReference type="ARBA" id="ARBA00006484"/>
    </source>
</evidence>
<sequence length="363" mass="38752">MINTTLPPTARYLEGKIAIVTGASRGIGAAICEILASKGCWLAMNYSSHSSAEITNQLSVDLEAKYHVRVVPVQADIGSESGPAHLISSTKAAFQKIKQPGSTFQIDIVVNNAGTADILSIGDCDSYSFATMYNLNVRGPMLLVRAALPYLPHNRSGRIVNVSSMASMAGLAGQTIYGGTKAALEAMTRTWSRELAERVTVNAINPGPVATEMYNSLPREVKATFIPWNKNTPLAAIREHVDAPEFIEGAPLIGGRPAYLHEIAGVVAMICSPEAGWTTGSVICANGETLPELLADWDELHHYASVALPILITAHKDDGYRWLQQDIAMPDANSGDEVVNPPPFLVALPEPPSLDQAADSNVP</sequence>
<dbReference type="AlphaFoldDB" id="A0A2P4ZKX3"/>
<dbReference type="GO" id="GO:0006633">
    <property type="term" value="P:fatty acid biosynthetic process"/>
    <property type="evidence" value="ECO:0007669"/>
    <property type="project" value="TreeGrafter"/>
</dbReference>
<evidence type="ECO:0000313" key="6">
    <source>
        <dbReference type="Proteomes" id="UP000054821"/>
    </source>
</evidence>
<organism evidence="5 6">
    <name type="scientific">Trichoderma gamsii</name>
    <dbReference type="NCBI Taxonomy" id="398673"/>
    <lineage>
        <taxon>Eukaryota</taxon>
        <taxon>Fungi</taxon>
        <taxon>Dikarya</taxon>
        <taxon>Ascomycota</taxon>
        <taxon>Pezizomycotina</taxon>
        <taxon>Sordariomycetes</taxon>
        <taxon>Hypocreomycetidae</taxon>
        <taxon>Hypocreales</taxon>
        <taxon>Hypocreaceae</taxon>
        <taxon>Trichoderma</taxon>
    </lineage>
</organism>
<dbReference type="SUPFAM" id="SSF51735">
    <property type="entry name" value="NAD(P)-binding Rossmann-fold domains"/>
    <property type="match status" value="1"/>
</dbReference>
<dbReference type="Proteomes" id="UP000054821">
    <property type="component" value="Unassembled WGS sequence"/>
</dbReference>
<gene>
    <name evidence="5" type="ORF">TGAM01_v206032</name>
</gene>
<dbReference type="InterPro" id="IPR002347">
    <property type="entry name" value="SDR_fam"/>
</dbReference>
<dbReference type="Pfam" id="PF00106">
    <property type="entry name" value="adh_short"/>
    <property type="match status" value="1"/>
</dbReference>
<dbReference type="PANTHER" id="PTHR42760">
    <property type="entry name" value="SHORT-CHAIN DEHYDROGENASES/REDUCTASES FAMILY MEMBER"/>
    <property type="match status" value="1"/>
</dbReference>
<dbReference type="GO" id="GO:0016616">
    <property type="term" value="F:oxidoreductase activity, acting on the CH-OH group of donors, NAD or NADP as acceptor"/>
    <property type="evidence" value="ECO:0007669"/>
    <property type="project" value="TreeGrafter"/>
</dbReference>
<dbReference type="PRINTS" id="PR00080">
    <property type="entry name" value="SDRFAMILY"/>
</dbReference>
<dbReference type="InterPro" id="IPR036291">
    <property type="entry name" value="NAD(P)-bd_dom_sf"/>
</dbReference>
<dbReference type="PANTHER" id="PTHR42760:SF111">
    <property type="entry name" value="3-OXOACYL-(ACYL-CARRIER-PROTEIN) REDUCTASE (AFU_ORTHOLOGUE AFUA_1G10100)"/>
    <property type="match status" value="1"/>
</dbReference>
<dbReference type="GeneID" id="29982798"/>
<dbReference type="PRINTS" id="PR00081">
    <property type="entry name" value="GDHRDH"/>
</dbReference>
<accession>A0A2P4ZKX3</accession>
<evidence type="ECO:0000256" key="4">
    <source>
        <dbReference type="RuleBase" id="RU000363"/>
    </source>
</evidence>
<keyword evidence="2" id="KW-0521">NADP</keyword>
<keyword evidence="6" id="KW-1185">Reference proteome</keyword>
<evidence type="ECO:0000256" key="3">
    <source>
        <dbReference type="ARBA" id="ARBA00023002"/>
    </source>
</evidence>
<dbReference type="PROSITE" id="PS00061">
    <property type="entry name" value="ADH_SHORT"/>
    <property type="match status" value="1"/>
</dbReference>
<protein>
    <submittedName>
        <fullName evidence="5">Short chain dehydrogenase</fullName>
    </submittedName>
</protein>
<proteinExistence type="inferred from homology"/>